<dbReference type="EMBL" id="WIPF01000120">
    <property type="protein sequence ID" value="KAF3206770.1"/>
    <property type="molecule type" value="Genomic_DNA"/>
</dbReference>
<evidence type="ECO:0000313" key="1">
    <source>
        <dbReference type="EMBL" id="KAF3206770.1"/>
    </source>
</evidence>
<protein>
    <submittedName>
        <fullName evidence="1">Uncharacterized protein</fullName>
    </submittedName>
</protein>
<gene>
    <name evidence="1" type="ORF">TWF191_001339</name>
</gene>
<sequence>MKAKSEKSRLGVISPGQWGSGVGMPERTLMAKQCSLTVKWRGAVPSVIPYDAESCISAD</sequence>
<dbReference type="AlphaFoldDB" id="A0A7C8UB53"/>
<comment type="caution">
    <text evidence="1">The sequence shown here is derived from an EMBL/GenBank/DDBJ whole genome shotgun (WGS) entry which is preliminary data.</text>
</comment>
<name>A0A7C8UB53_ORBOL</name>
<organism evidence="1 2">
    <name type="scientific">Orbilia oligospora</name>
    <name type="common">Nematode-trapping fungus</name>
    <name type="synonym">Arthrobotrys oligospora</name>
    <dbReference type="NCBI Taxonomy" id="2813651"/>
    <lineage>
        <taxon>Eukaryota</taxon>
        <taxon>Fungi</taxon>
        <taxon>Dikarya</taxon>
        <taxon>Ascomycota</taxon>
        <taxon>Pezizomycotina</taxon>
        <taxon>Orbiliomycetes</taxon>
        <taxon>Orbiliales</taxon>
        <taxon>Orbiliaceae</taxon>
        <taxon>Orbilia</taxon>
    </lineage>
</organism>
<accession>A0A7C8UB53</accession>
<proteinExistence type="predicted"/>
<dbReference type="Proteomes" id="UP000483672">
    <property type="component" value="Unassembled WGS sequence"/>
</dbReference>
<evidence type="ECO:0000313" key="2">
    <source>
        <dbReference type="Proteomes" id="UP000483672"/>
    </source>
</evidence>
<reference evidence="1 2" key="1">
    <citation type="submission" date="2019-06" db="EMBL/GenBank/DDBJ databases">
        <authorList>
            <person name="Palmer J.M."/>
        </authorList>
    </citation>
    <scope>NUCLEOTIDE SEQUENCE [LARGE SCALE GENOMIC DNA]</scope>
    <source>
        <strain evidence="1 2">TWF191</strain>
    </source>
</reference>